<protein>
    <submittedName>
        <fullName evidence="12 13">Uncharacterized protein</fullName>
    </submittedName>
</protein>
<reference evidence="12" key="2">
    <citation type="submission" date="2016-05" db="EMBL/GenBank/DDBJ databases">
        <title>Comparative analysis highlights variable genome content of wheat rusts and divergence of the mating loci.</title>
        <authorList>
            <person name="Cuomo C.A."/>
            <person name="Bakkeren G."/>
            <person name="Szabo L."/>
            <person name="Khalil H."/>
            <person name="Joly D."/>
            <person name="Goldberg J."/>
            <person name="Young S."/>
            <person name="Zeng Q."/>
            <person name="Fellers J."/>
        </authorList>
    </citation>
    <scope>NUCLEOTIDE SEQUENCE [LARGE SCALE GENOMIC DNA]</scope>
    <source>
        <strain evidence="12">1-1 BBBD Race 1</strain>
    </source>
</reference>
<keyword evidence="3" id="KW-0963">Cytoplasm</keyword>
<evidence type="ECO:0000313" key="14">
    <source>
        <dbReference type="Proteomes" id="UP000005240"/>
    </source>
</evidence>
<reference evidence="13" key="4">
    <citation type="submission" date="2025-05" db="UniProtKB">
        <authorList>
            <consortium name="EnsemblFungi"/>
        </authorList>
    </citation>
    <scope>IDENTIFICATION</scope>
    <source>
        <strain evidence="13">isolate 1-1 / race 1 (BBBD)</strain>
    </source>
</reference>
<feature type="compositionally biased region" description="Polar residues" evidence="11">
    <location>
        <begin position="77"/>
        <end position="94"/>
    </location>
</feature>
<dbReference type="VEuPathDB" id="FungiDB:PTTG_25659"/>
<dbReference type="PANTHER" id="PTHR12688">
    <property type="entry name" value="DYNEIN LIGHT INTERMEDIATE CHAIN"/>
    <property type="match status" value="1"/>
</dbReference>
<reference evidence="12" key="1">
    <citation type="submission" date="2009-11" db="EMBL/GenBank/DDBJ databases">
        <authorList>
            <consortium name="The Broad Institute Genome Sequencing Platform"/>
            <person name="Ward D."/>
            <person name="Feldgarden M."/>
            <person name="Earl A."/>
            <person name="Young S.K."/>
            <person name="Zeng Q."/>
            <person name="Koehrsen M."/>
            <person name="Alvarado L."/>
            <person name="Berlin A."/>
            <person name="Bochicchio J."/>
            <person name="Borenstein D."/>
            <person name="Chapman S.B."/>
            <person name="Chen Z."/>
            <person name="Engels R."/>
            <person name="Freedman E."/>
            <person name="Gellesch M."/>
            <person name="Goldberg J."/>
            <person name="Griggs A."/>
            <person name="Gujja S."/>
            <person name="Heilman E."/>
            <person name="Heiman D."/>
            <person name="Hepburn T."/>
            <person name="Howarth C."/>
            <person name="Jen D."/>
            <person name="Larson L."/>
            <person name="Lewis B."/>
            <person name="Mehta T."/>
            <person name="Park D."/>
            <person name="Pearson M."/>
            <person name="Roberts A."/>
            <person name="Saif S."/>
            <person name="Shea T."/>
            <person name="Shenoy N."/>
            <person name="Sisk P."/>
            <person name="Stolte C."/>
            <person name="Sykes S."/>
            <person name="Thomson T."/>
            <person name="Walk T."/>
            <person name="White J."/>
            <person name="Yandava C."/>
            <person name="Izard J."/>
            <person name="Baranova O.V."/>
            <person name="Blanton J.M."/>
            <person name="Tanner A.C."/>
            <person name="Dewhirst F.E."/>
            <person name="Haas B."/>
            <person name="Nusbaum C."/>
            <person name="Birren B."/>
        </authorList>
    </citation>
    <scope>NUCLEOTIDE SEQUENCE [LARGE SCALE GENOMIC DNA]</scope>
    <source>
        <strain evidence="12">1-1 BBBD Race 1</strain>
    </source>
</reference>
<feature type="region of interest" description="Disordered" evidence="11">
    <location>
        <begin position="24"/>
        <end position="46"/>
    </location>
</feature>
<evidence type="ECO:0000256" key="7">
    <source>
        <dbReference type="ARBA" id="ARBA00023017"/>
    </source>
</evidence>
<dbReference type="PANTHER" id="PTHR12688:SF0">
    <property type="entry name" value="DYNEIN LIGHT INTERMEDIATE CHAIN"/>
    <property type="match status" value="1"/>
</dbReference>
<evidence type="ECO:0000256" key="9">
    <source>
        <dbReference type="ARBA" id="ARBA00023212"/>
    </source>
</evidence>
<evidence type="ECO:0000256" key="2">
    <source>
        <dbReference type="ARBA" id="ARBA00022448"/>
    </source>
</evidence>
<dbReference type="Pfam" id="PF05783">
    <property type="entry name" value="DLIC"/>
    <property type="match status" value="1"/>
</dbReference>
<feature type="region of interest" description="Disordered" evidence="11">
    <location>
        <begin position="152"/>
        <end position="173"/>
    </location>
</feature>
<evidence type="ECO:0000256" key="5">
    <source>
        <dbReference type="ARBA" id="ARBA00022741"/>
    </source>
</evidence>
<reference evidence="13 14" key="3">
    <citation type="journal article" date="2017" name="G3 (Bethesda)">
        <title>Comparative analysis highlights variable genome content of wheat rusts and divergence of the mating loci.</title>
        <authorList>
            <person name="Cuomo C.A."/>
            <person name="Bakkeren G."/>
            <person name="Khalil H.B."/>
            <person name="Panwar V."/>
            <person name="Joly D."/>
            <person name="Linning R."/>
            <person name="Sakthikumar S."/>
            <person name="Song X."/>
            <person name="Adiconis X."/>
            <person name="Fan L."/>
            <person name="Goldberg J.M."/>
            <person name="Levin J.Z."/>
            <person name="Young S."/>
            <person name="Zeng Q."/>
            <person name="Anikster Y."/>
            <person name="Bruce M."/>
            <person name="Wang M."/>
            <person name="Yin C."/>
            <person name="McCallum B."/>
            <person name="Szabo L.J."/>
            <person name="Hulbert S."/>
            <person name="Chen X."/>
            <person name="Fellers J.P."/>
        </authorList>
    </citation>
    <scope>NUCLEOTIDE SEQUENCE</scope>
    <source>
        <strain evidence="13">isolate 1-1 / race 1 (BBBD)</strain>
        <strain evidence="14">Isolate 1-1 / race 1 (BBBD)</strain>
    </source>
</reference>
<dbReference type="GO" id="GO:0035974">
    <property type="term" value="C:meiotic spindle pole body"/>
    <property type="evidence" value="ECO:0007669"/>
    <property type="project" value="TreeGrafter"/>
</dbReference>
<dbReference type="GO" id="GO:0007018">
    <property type="term" value="P:microtubule-based movement"/>
    <property type="evidence" value="ECO:0007669"/>
    <property type="project" value="InterPro"/>
</dbReference>
<keyword evidence="2" id="KW-0813">Transport</keyword>
<dbReference type="InterPro" id="IPR008467">
    <property type="entry name" value="Dynein1_light_intermed_chain"/>
</dbReference>
<keyword evidence="14" id="KW-1185">Reference proteome</keyword>
<evidence type="ECO:0000256" key="6">
    <source>
        <dbReference type="ARBA" id="ARBA00022840"/>
    </source>
</evidence>
<feature type="region of interest" description="Disordered" evidence="11">
    <location>
        <begin position="370"/>
        <end position="445"/>
    </location>
</feature>
<evidence type="ECO:0000256" key="10">
    <source>
        <dbReference type="SAM" id="Coils"/>
    </source>
</evidence>
<evidence type="ECO:0000256" key="3">
    <source>
        <dbReference type="ARBA" id="ARBA00022490"/>
    </source>
</evidence>
<sequence length="445" mass="48092">MLTRCESLDSLHPSAFTAHITRPLAGTHPVGDRVDKGRNQACRGWPTSRARGIHHRRVVRGARIPAPIARRKAVGQASASTDGETSGTAGNTNIHLDPPFPPGTLAQNMRIGVVVVGTTSDEIDELEKEKDFKEEQFDQVLRSICLRFGARSSSPTRKTPRACSDSGPTPSIVSLTNWSPPRQLPDSWGKIKILRDPSIVGNGWLFDLEKPLRTRPDRVGDDRQEGGSSIDDDQVGYDSEGRKIEDMIGATDDEVSLINSHDRVITTQEQQFLRTKYDAIKEERDVDPRSHFQLNHKGHAAQQAVKFTNGTILSDKSLINSAGPGVAGLGTAGVEEEITAQLKLLSLRDQQGNPNGRSSNAGLSPVETIHMHQQQQQQQGKGSDGTGGTQSAGEPGSPLAASRSSSQLAHQRHILIGPASSTPVGTPGGRQGGKRHARKLRRQTP</sequence>
<dbReference type="OrthoDB" id="27603at2759"/>
<feature type="compositionally biased region" description="Basic and acidic residues" evidence="11">
    <location>
        <begin position="214"/>
        <end position="225"/>
    </location>
</feature>
<dbReference type="GO" id="GO:0005874">
    <property type="term" value="C:microtubule"/>
    <property type="evidence" value="ECO:0007669"/>
    <property type="project" value="UniProtKB-KW"/>
</dbReference>
<dbReference type="Proteomes" id="UP000005240">
    <property type="component" value="Unassembled WGS sequence"/>
</dbReference>
<feature type="coiled-coil region" evidence="10">
    <location>
        <begin position="116"/>
        <end position="143"/>
    </location>
</feature>
<dbReference type="GO" id="GO:0005868">
    <property type="term" value="C:cytoplasmic dynein complex"/>
    <property type="evidence" value="ECO:0007669"/>
    <property type="project" value="InterPro"/>
</dbReference>
<evidence type="ECO:0000256" key="11">
    <source>
        <dbReference type="SAM" id="MobiDB-lite"/>
    </source>
</evidence>
<keyword evidence="7" id="KW-0243">Dynein</keyword>
<evidence type="ECO:0000256" key="4">
    <source>
        <dbReference type="ARBA" id="ARBA00022701"/>
    </source>
</evidence>
<proteinExistence type="predicted"/>
<name>A0A180H1R2_PUCT1</name>
<comment type="subcellular location">
    <subcellularLocation>
        <location evidence="1">Cytoplasm</location>
        <location evidence="1">Cytoskeleton</location>
    </subcellularLocation>
</comment>
<feature type="region of interest" description="Disordered" evidence="11">
    <location>
        <begin position="70"/>
        <end position="103"/>
    </location>
</feature>
<evidence type="ECO:0000256" key="1">
    <source>
        <dbReference type="ARBA" id="ARBA00004245"/>
    </source>
</evidence>
<evidence type="ECO:0000313" key="12">
    <source>
        <dbReference type="EMBL" id="OAV98422.1"/>
    </source>
</evidence>
<feature type="region of interest" description="Disordered" evidence="11">
    <location>
        <begin position="214"/>
        <end position="239"/>
    </location>
</feature>
<keyword evidence="6" id="KW-0067">ATP-binding</keyword>
<feature type="compositionally biased region" description="Basic residues" evidence="11">
    <location>
        <begin position="432"/>
        <end position="445"/>
    </location>
</feature>
<accession>A0A180H1R2</accession>
<dbReference type="GO" id="GO:0005524">
    <property type="term" value="F:ATP binding"/>
    <property type="evidence" value="ECO:0007669"/>
    <property type="project" value="UniProtKB-KW"/>
</dbReference>
<gene>
    <name evidence="12" type="ORF">PTTG_25659</name>
</gene>
<organism evidence="12">
    <name type="scientific">Puccinia triticina (isolate 1-1 / race 1 (BBBD))</name>
    <name type="common">Brown leaf rust fungus</name>
    <dbReference type="NCBI Taxonomy" id="630390"/>
    <lineage>
        <taxon>Eukaryota</taxon>
        <taxon>Fungi</taxon>
        <taxon>Dikarya</taxon>
        <taxon>Basidiomycota</taxon>
        <taxon>Pucciniomycotina</taxon>
        <taxon>Pucciniomycetes</taxon>
        <taxon>Pucciniales</taxon>
        <taxon>Pucciniaceae</taxon>
        <taxon>Puccinia</taxon>
    </lineage>
</organism>
<dbReference type="STRING" id="630390.A0A180H1R2"/>
<keyword evidence="10" id="KW-0175">Coiled coil</keyword>
<keyword evidence="4" id="KW-0493">Microtubule</keyword>
<dbReference type="GO" id="GO:0045504">
    <property type="term" value="F:dynein heavy chain binding"/>
    <property type="evidence" value="ECO:0007669"/>
    <property type="project" value="TreeGrafter"/>
</dbReference>
<keyword evidence="9" id="KW-0206">Cytoskeleton</keyword>
<dbReference type="EnsemblFungi" id="PTTG_25659-t43_1">
    <property type="protein sequence ID" value="PTTG_25659-t43_1-p1"/>
    <property type="gene ID" value="PTTG_25659"/>
</dbReference>
<dbReference type="GO" id="GO:0000226">
    <property type="term" value="P:microtubule cytoskeleton organization"/>
    <property type="evidence" value="ECO:0007669"/>
    <property type="project" value="TreeGrafter"/>
</dbReference>
<keyword evidence="5" id="KW-0547">Nucleotide-binding</keyword>
<dbReference type="AlphaFoldDB" id="A0A180H1R2"/>
<dbReference type="InterPro" id="IPR022780">
    <property type="entry name" value="Dynein_light_int_chain"/>
</dbReference>
<dbReference type="EMBL" id="ADAS02000007">
    <property type="protein sequence ID" value="OAV98422.1"/>
    <property type="molecule type" value="Genomic_DNA"/>
</dbReference>
<evidence type="ECO:0000256" key="8">
    <source>
        <dbReference type="ARBA" id="ARBA00023175"/>
    </source>
</evidence>
<evidence type="ECO:0000313" key="13">
    <source>
        <dbReference type="EnsemblFungi" id="PTTG_25659-t43_1-p1"/>
    </source>
</evidence>
<keyword evidence="8" id="KW-0505">Motor protein</keyword>